<reference evidence="3 4" key="1">
    <citation type="submission" date="2024-10" db="EMBL/GenBank/DDBJ databases">
        <title>Updated reference genomes for cyclostephanoid diatoms.</title>
        <authorList>
            <person name="Roberts W.R."/>
            <person name="Alverson A.J."/>
        </authorList>
    </citation>
    <scope>NUCLEOTIDE SEQUENCE [LARGE SCALE GENOMIC DNA]</scope>
    <source>
        <strain evidence="3 4">AJA010-31</strain>
    </source>
</reference>
<feature type="compositionally biased region" description="Basic and acidic residues" evidence="2">
    <location>
        <begin position="109"/>
        <end position="122"/>
    </location>
</feature>
<evidence type="ECO:0000313" key="4">
    <source>
        <dbReference type="Proteomes" id="UP001530400"/>
    </source>
</evidence>
<gene>
    <name evidence="3" type="ORF">ACHAWO_007032</name>
</gene>
<evidence type="ECO:0000313" key="3">
    <source>
        <dbReference type="EMBL" id="KAL3764515.1"/>
    </source>
</evidence>
<protein>
    <recommendedName>
        <fullName evidence="1">Vacuolar ATPase assembly protein VMA22</fullName>
    </recommendedName>
</protein>
<sequence>MDTSGSSTPTIHLLTLLHQYNALHSEGTTNLKGTYWNLTKARQKRGFQAGGGGFGGVEYSVNDVREELRAQAVLGQEEPELIDENNVKGCATSKFVLHFDGGKALRGKSAMEPEKKETDGLRRRGNASETSKVESEKWIEEMTDEEEQLRSADPLTLFGVPPADLRVAQARSRDAIAYYVEVANLAQEILRIAGSQKVDTE</sequence>
<accession>A0ABD3MKB2</accession>
<keyword evidence="4" id="KW-1185">Reference proteome</keyword>
<dbReference type="Proteomes" id="UP001530400">
    <property type="component" value="Unassembled WGS sequence"/>
</dbReference>
<comment type="caution">
    <text evidence="3">The sequence shown here is derived from an EMBL/GenBank/DDBJ whole genome shotgun (WGS) entry which is preliminary data.</text>
</comment>
<proteinExistence type="predicted"/>
<dbReference type="InterPro" id="IPR040357">
    <property type="entry name" value="Vma22/CCDC115"/>
</dbReference>
<feature type="region of interest" description="Disordered" evidence="2">
    <location>
        <begin position="107"/>
        <end position="138"/>
    </location>
</feature>
<dbReference type="Pfam" id="PF21730">
    <property type="entry name" value="Vma22_CCDC115"/>
    <property type="match status" value="1"/>
</dbReference>
<dbReference type="EMBL" id="JALLPJ020001418">
    <property type="protein sequence ID" value="KAL3764515.1"/>
    <property type="molecule type" value="Genomic_DNA"/>
</dbReference>
<dbReference type="AlphaFoldDB" id="A0ABD3MKB2"/>
<name>A0ABD3MKB2_9STRA</name>
<organism evidence="3 4">
    <name type="scientific">Cyclotella atomus</name>
    <dbReference type="NCBI Taxonomy" id="382360"/>
    <lineage>
        <taxon>Eukaryota</taxon>
        <taxon>Sar</taxon>
        <taxon>Stramenopiles</taxon>
        <taxon>Ochrophyta</taxon>
        <taxon>Bacillariophyta</taxon>
        <taxon>Coscinodiscophyceae</taxon>
        <taxon>Thalassiosirophycidae</taxon>
        <taxon>Stephanodiscales</taxon>
        <taxon>Stephanodiscaceae</taxon>
        <taxon>Cyclotella</taxon>
    </lineage>
</organism>
<dbReference type="PANTHER" id="PTHR31996">
    <property type="entry name" value="COILED-COIL DOMAIN-CONTAINING PROTEIN 115"/>
    <property type="match status" value="1"/>
</dbReference>
<evidence type="ECO:0000256" key="1">
    <source>
        <dbReference type="ARBA" id="ARBA00093634"/>
    </source>
</evidence>
<dbReference type="PANTHER" id="PTHR31996:SF2">
    <property type="entry name" value="COILED-COIL DOMAIN-CONTAINING PROTEIN 115"/>
    <property type="match status" value="1"/>
</dbReference>
<evidence type="ECO:0000256" key="2">
    <source>
        <dbReference type="SAM" id="MobiDB-lite"/>
    </source>
</evidence>